<dbReference type="PANTHER" id="PTHR34138:SF1">
    <property type="entry name" value="CELL SHAPE-DETERMINING PROTEIN MREC"/>
    <property type="match status" value="1"/>
</dbReference>
<dbReference type="GO" id="GO:0005886">
    <property type="term" value="C:plasma membrane"/>
    <property type="evidence" value="ECO:0007669"/>
    <property type="project" value="TreeGrafter"/>
</dbReference>
<dbReference type="InterPro" id="IPR042175">
    <property type="entry name" value="Cell/Rod_MreC_2"/>
</dbReference>
<comment type="similarity">
    <text evidence="1 5">Belongs to the MreC family.</text>
</comment>
<evidence type="ECO:0000256" key="3">
    <source>
        <dbReference type="ARBA" id="ARBA00022960"/>
    </source>
</evidence>
<reference evidence="8" key="1">
    <citation type="submission" date="2020-01" db="EMBL/GenBank/DDBJ databases">
        <authorList>
            <person name="Meier V. D."/>
            <person name="Meier V D."/>
        </authorList>
    </citation>
    <scope>NUCLEOTIDE SEQUENCE</scope>
    <source>
        <strain evidence="8">HLG_WM_MAG_10</strain>
    </source>
</reference>
<dbReference type="AlphaFoldDB" id="A0A6S6T7N9"/>
<comment type="function">
    <text evidence="5">Involved in formation and maintenance of cell shape.</text>
</comment>
<keyword evidence="6" id="KW-0812">Transmembrane</keyword>
<name>A0A6S6T7N9_9BACT</name>
<organism evidence="8">
    <name type="scientific">uncultured Aureispira sp</name>
    <dbReference type="NCBI Taxonomy" id="1331704"/>
    <lineage>
        <taxon>Bacteria</taxon>
        <taxon>Pseudomonadati</taxon>
        <taxon>Bacteroidota</taxon>
        <taxon>Saprospiria</taxon>
        <taxon>Saprospirales</taxon>
        <taxon>Saprospiraceae</taxon>
        <taxon>Aureispira</taxon>
        <taxon>environmental samples</taxon>
    </lineage>
</organism>
<evidence type="ECO:0000256" key="5">
    <source>
        <dbReference type="PIRNR" id="PIRNR038471"/>
    </source>
</evidence>
<dbReference type="Gene3D" id="2.40.10.340">
    <property type="entry name" value="Rod shape-determining protein MreC, domain 1"/>
    <property type="match status" value="1"/>
</dbReference>
<dbReference type="EMBL" id="CACVAQ010000226">
    <property type="protein sequence ID" value="CAA6815283.1"/>
    <property type="molecule type" value="Genomic_DNA"/>
</dbReference>
<feature type="transmembrane region" description="Helical" evidence="6">
    <location>
        <begin position="7"/>
        <end position="29"/>
    </location>
</feature>
<evidence type="ECO:0000256" key="4">
    <source>
        <dbReference type="ARBA" id="ARBA00032089"/>
    </source>
</evidence>
<proteinExistence type="inferred from homology"/>
<dbReference type="Pfam" id="PF04085">
    <property type="entry name" value="MreC"/>
    <property type="match status" value="1"/>
</dbReference>
<sequence length="279" mass="31267">MQRIFLFFIKYNGVFAFFILEVIALSIYFTRNNNANTQAFLSSANGMVGGVYESTSRVARYWNLSAVNDSLARENAELKMRLPSSKFSSLIQTNTKEDTTLQQYYQYYDAKVVNNTIHRPRNYLTINKGAAQGLNANSGVLNGNGMGIVGVVQKVSNNYAVAMSILNLDTRISAKVLGNNNFGVMVWDGLDSRYMNLESVPKHTTINKGDTVITSGYSTIFPEGILIGTIDSFYRPPGVNFYSIKVALFNDLNNTEYVYVVSNLLKEERLKLEEEVIND</sequence>
<dbReference type="GO" id="GO:0008360">
    <property type="term" value="P:regulation of cell shape"/>
    <property type="evidence" value="ECO:0007669"/>
    <property type="project" value="UniProtKB-KW"/>
</dbReference>
<keyword evidence="6" id="KW-1133">Transmembrane helix</keyword>
<evidence type="ECO:0000256" key="1">
    <source>
        <dbReference type="ARBA" id="ARBA00009369"/>
    </source>
</evidence>
<dbReference type="InterPro" id="IPR042177">
    <property type="entry name" value="Cell/Rod_1"/>
</dbReference>
<dbReference type="InterPro" id="IPR007221">
    <property type="entry name" value="MreC"/>
</dbReference>
<accession>A0A6S6T7N9</accession>
<evidence type="ECO:0000313" key="8">
    <source>
        <dbReference type="EMBL" id="CAA6815283.1"/>
    </source>
</evidence>
<evidence type="ECO:0000256" key="2">
    <source>
        <dbReference type="ARBA" id="ARBA00013855"/>
    </source>
</evidence>
<feature type="domain" description="Rod shape-determining protein MreC beta-barrel core" evidence="7">
    <location>
        <begin position="112"/>
        <end position="261"/>
    </location>
</feature>
<keyword evidence="3 5" id="KW-0133">Cell shape</keyword>
<dbReference type="PIRSF" id="PIRSF038471">
    <property type="entry name" value="MreC"/>
    <property type="match status" value="1"/>
</dbReference>
<evidence type="ECO:0000259" key="7">
    <source>
        <dbReference type="Pfam" id="PF04085"/>
    </source>
</evidence>
<dbReference type="InterPro" id="IPR055342">
    <property type="entry name" value="MreC_beta-barrel_core"/>
</dbReference>
<protein>
    <recommendedName>
        <fullName evidence="2 5">Cell shape-determining protein MreC</fullName>
    </recommendedName>
    <alternativeName>
        <fullName evidence="4 5">Cell shape protein MreC</fullName>
    </alternativeName>
</protein>
<dbReference type="NCBIfam" id="NF010532">
    <property type="entry name" value="PRK13922.9-3"/>
    <property type="match status" value="1"/>
</dbReference>
<gene>
    <name evidence="8" type="ORF">HELGO_WM41761</name>
</gene>
<keyword evidence="6" id="KW-0472">Membrane</keyword>
<dbReference type="Gene3D" id="2.40.10.350">
    <property type="entry name" value="Rod shape-determining protein MreC, domain 2"/>
    <property type="match status" value="1"/>
</dbReference>
<dbReference type="PANTHER" id="PTHR34138">
    <property type="entry name" value="CELL SHAPE-DETERMINING PROTEIN MREC"/>
    <property type="match status" value="1"/>
</dbReference>
<evidence type="ECO:0000256" key="6">
    <source>
        <dbReference type="SAM" id="Phobius"/>
    </source>
</evidence>